<sequence length="74" mass="8273">MNANQSPDDLIDEAELASWLKCKPAALRKWRLLGKGPQFKKAGHLVRYRRGDVQAWLDASTYTSTTCRAEPVAA</sequence>
<organism evidence="1 2">
    <name type="scientific">Pelomonas nitida</name>
    <dbReference type="NCBI Taxonomy" id="3299027"/>
    <lineage>
        <taxon>Bacteria</taxon>
        <taxon>Pseudomonadati</taxon>
        <taxon>Pseudomonadota</taxon>
        <taxon>Betaproteobacteria</taxon>
        <taxon>Burkholderiales</taxon>
        <taxon>Sphaerotilaceae</taxon>
        <taxon>Roseateles</taxon>
    </lineage>
</organism>
<protein>
    <submittedName>
        <fullName evidence="1">Helix-turn-helix transcriptional regulator</fullName>
    </submittedName>
</protein>
<evidence type="ECO:0000313" key="1">
    <source>
        <dbReference type="EMBL" id="MFG6458732.1"/>
    </source>
</evidence>
<name>A0ABW7GA53_9BURK</name>
<evidence type="ECO:0000313" key="2">
    <source>
        <dbReference type="Proteomes" id="UP001606305"/>
    </source>
</evidence>
<dbReference type="SUPFAM" id="SSF46955">
    <property type="entry name" value="Putative DNA-binding domain"/>
    <property type="match status" value="1"/>
</dbReference>
<reference evidence="1 2" key="1">
    <citation type="submission" date="2024-09" db="EMBL/GenBank/DDBJ databases">
        <title>Novel species of the genus Pelomonas and Roseateles isolated from streams.</title>
        <authorList>
            <person name="Lu H."/>
        </authorList>
    </citation>
    <scope>NUCLEOTIDE SEQUENCE [LARGE SCALE GENOMIC DNA]</scope>
    <source>
        <strain evidence="1 2">BYS96W</strain>
    </source>
</reference>
<keyword evidence="2" id="KW-1185">Reference proteome</keyword>
<comment type="caution">
    <text evidence="1">The sequence shown here is derived from an EMBL/GenBank/DDBJ whole genome shotgun (WGS) entry which is preliminary data.</text>
</comment>
<dbReference type="Proteomes" id="UP001606305">
    <property type="component" value="Unassembled WGS sequence"/>
</dbReference>
<proteinExistence type="predicted"/>
<dbReference type="RefSeq" id="WP_394490001.1">
    <property type="nucleotide sequence ID" value="NZ_JBIGIA010000015.1"/>
</dbReference>
<gene>
    <name evidence="1" type="ORF">ACG00X_17985</name>
</gene>
<accession>A0ABW7GA53</accession>
<dbReference type="EMBL" id="JBIGIA010000015">
    <property type="protein sequence ID" value="MFG6458732.1"/>
    <property type="molecule type" value="Genomic_DNA"/>
</dbReference>
<dbReference type="InterPro" id="IPR009061">
    <property type="entry name" value="DNA-bd_dom_put_sf"/>
</dbReference>